<evidence type="ECO:0000313" key="5">
    <source>
        <dbReference type="Proteomes" id="UP000269721"/>
    </source>
</evidence>
<dbReference type="SUPFAM" id="SSF57756">
    <property type="entry name" value="Retrovirus zinc finger-like domains"/>
    <property type="match status" value="1"/>
</dbReference>
<accession>A0A4P9WR70</accession>
<dbReference type="PROSITE" id="PS50158">
    <property type="entry name" value="ZF_CCHC"/>
    <property type="match status" value="1"/>
</dbReference>
<sequence length="275" mass="30055">MSGWDEATPDAGQDDWNAGGMVTTAAADFGDFTNFDASAPGGGGGGFGGGGGGGGGGCHNCGSTEHMKRDCTEPRKIREGDVRRRRPLQQGLQRAAQAEGRRELLPVRTEHYANTCPGVTSEDPLGVKANPEELQRLWNIVIEQDAANDFEGIKDAIMNYAHNDPDETWVGVEDKLRASGCKTHLVAEVRQIPPQKELVDIKGQGNKRYEVVFVRNPRVLKLRFKTDEDKAKSYERLADAGVFRDRMRQVRKMDAISGRLGLAISRSFGILARSL</sequence>
<feature type="domain" description="CCHC-type" evidence="3">
    <location>
        <begin position="58"/>
        <end position="73"/>
    </location>
</feature>
<gene>
    <name evidence="4" type="ORF">BDK51DRAFT_52633</name>
</gene>
<dbReference type="GO" id="GO:0008270">
    <property type="term" value="F:zinc ion binding"/>
    <property type="evidence" value="ECO:0007669"/>
    <property type="project" value="UniProtKB-KW"/>
</dbReference>
<evidence type="ECO:0000256" key="1">
    <source>
        <dbReference type="PROSITE-ProRule" id="PRU00047"/>
    </source>
</evidence>
<keyword evidence="1" id="KW-0863">Zinc-finger</keyword>
<feature type="compositionally biased region" description="Low complexity" evidence="2">
    <location>
        <begin position="88"/>
        <end position="98"/>
    </location>
</feature>
<feature type="region of interest" description="Disordered" evidence="2">
    <location>
        <begin position="76"/>
        <end position="103"/>
    </location>
</feature>
<keyword evidence="1" id="KW-0479">Metal-binding</keyword>
<dbReference type="SMART" id="SM00343">
    <property type="entry name" value="ZnF_C2HC"/>
    <property type="match status" value="1"/>
</dbReference>
<dbReference type="GO" id="GO:0003676">
    <property type="term" value="F:nucleic acid binding"/>
    <property type="evidence" value="ECO:0007669"/>
    <property type="project" value="InterPro"/>
</dbReference>
<organism evidence="4 5">
    <name type="scientific">Blyttiomyces helicus</name>
    <dbReference type="NCBI Taxonomy" id="388810"/>
    <lineage>
        <taxon>Eukaryota</taxon>
        <taxon>Fungi</taxon>
        <taxon>Fungi incertae sedis</taxon>
        <taxon>Chytridiomycota</taxon>
        <taxon>Chytridiomycota incertae sedis</taxon>
        <taxon>Chytridiomycetes</taxon>
        <taxon>Chytridiomycetes incertae sedis</taxon>
        <taxon>Blyttiomyces</taxon>
    </lineage>
</organism>
<keyword evidence="1" id="KW-0862">Zinc</keyword>
<name>A0A4P9WR70_9FUNG</name>
<evidence type="ECO:0000313" key="4">
    <source>
        <dbReference type="EMBL" id="RKO93376.1"/>
    </source>
</evidence>
<proteinExistence type="predicted"/>
<dbReference type="AlphaFoldDB" id="A0A4P9WR70"/>
<dbReference type="InterPro" id="IPR001878">
    <property type="entry name" value="Znf_CCHC"/>
</dbReference>
<evidence type="ECO:0000256" key="2">
    <source>
        <dbReference type="SAM" id="MobiDB-lite"/>
    </source>
</evidence>
<reference evidence="5" key="1">
    <citation type="journal article" date="2018" name="Nat. Microbiol.">
        <title>Leveraging single-cell genomics to expand the fungal tree of life.</title>
        <authorList>
            <person name="Ahrendt S.R."/>
            <person name="Quandt C.A."/>
            <person name="Ciobanu D."/>
            <person name="Clum A."/>
            <person name="Salamov A."/>
            <person name="Andreopoulos B."/>
            <person name="Cheng J.F."/>
            <person name="Woyke T."/>
            <person name="Pelin A."/>
            <person name="Henrissat B."/>
            <person name="Reynolds N.K."/>
            <person name="Benny G.L."/>
            <person name="Smith M.E."/>
            <person name="James T.Y."/>
            <person name="Grigoriev I.V."/>
        </authorList>
    </citation>
    <scope>NUCLEOTIDE SEQUENCE [LARGE SCALE GENOMIC DNA]</scope>
</reference>
<dbReference type="EMBL" id="KZ994266">
    <property type="protein sequence ID" value="RKO93376.1"/>
    <property type="molecule type" value="Genomic_DNA"/>
</dbReference>
<dbReference type="Pfam" id="PF00098">
    <property type="entry name" value="zf-CCHC"/>
    <property type="match status" value="1"/>
</dbReference>
<keyword evidence="5" id="KW-1185">Reference proteome</keyword>
<dbReference type="Proteomes" id="UP000269721">
    <property type="component" value="Unassembled WGS sequence"/>
</dbReference>
<dbReference type="InterPro" id="IPR036875">
    <property type="entry name" value="Znf_CCHC_sf"/>
</dbReference>
<evidence type="ECO:0000259" key="3">
    <source>
        <dbReference type="PROSITE" id="PS50158"/>
    </source>
</evidence>
<protein>
    <recommendedName>
        <fullName evidence="3">CCHC-type domain-containing protein</fullName>
    </recommendedName>
</protein>
<dbReference type="OrthoDB" id="8026949at2759"/>